<organism evidence="2 3">
    <name type="scientific">Kolteria novifilia</name>
    <dbReference type="NCBI Taxonomy" id="2527975"/>
    <lineage>
        <taxon>Bacteria</taxon>
        <taxon>Pseudomonadati</taxon>
        <taxon>Planctomycetota</taxon>
        <taxon>Planctomycetia</taxon>
        <taxon>Kolteriales</taxon>
        <taxon>Kolteriaceae</taxon>
        <taxon>Kolteria</taxon>
    </lineage>
</organism>
<reference evidence="2 3" key="1">
    <citation type="submission" date="2019-02" db="EMBL/GenBank/DDBJ databases">
        <title>Deep-cultivation of Planctomycetes and their phenomic and genomic characterization uncovers novel biology.</title>
        <authorList>
            <person name="Wiegand S."/>
            <person name="Jogler M."/>
            <person name="Boedeker C."/>
            <person name="Pinto D."/>
            <person name="Vollmers J."/>
            <person name="Rivas-Marin E."/>
            <person name="Kohn T."/>
            <person name="Peeters S.H."/>
            <person name="Heuer A."/>
            <person name="Rast P."/>
            <person name="Oberbeckmann S."/>
            <person name="Bunk B."/>
            <person name="Jeske O."/>
            <person name="Meyerdierks A."/>
            <person name="Storesund J.E."/>
            <person name="Kallscheuer N."/>
            <person name="Luecker S."/>
            <person name="Lage O.M."/>
            <person name="Pohl T."/>
            <person name="Merkel B.J."/>
            <person name="Hornburger P."/>
            <person name="Mueller R.-W."/>
            <person name="Bruemmer F."/>
            <person name="Labrenz M."/>
            <person name="Spormann A.M."/>
            <person name="Op den Camp H."/>
            <person name="Overmann J."/>
            <person name="Amann R."/>
            <person name="Jetten M.S.M."/>
            <person name="Mascher T."/>
            <person name="Medema M.H."/>
            <person name="Devos D.P."/>
            <person name="Kaster A.-K."/>
            <person name="Ovreas L."/>
            <person name="Rohde M."/>
            <person name="Galperin M.Y."/>
            <person name="Jogler C."/>
        </authorList>
    </citation>
    <scope>NUCLEOTIDE SEQUENCE [LARGE SCALE GENOMIC DNA]</scope>
    <source>
        <strain evidence="2 3">Pan216</strain>
    </source>
</reference>
<keyword evidence="1" id="KW-0472">Membrane</keyword>
<protein>
    <submittedName>
        <fullName evidence="2">Uncharacterized protein</fullName>
    </submittedName>
</protein>
<keyword evidence="1" id="KW-0812">Transmembrane</keyword>
<dbReference type="EMBL" id="CP036279">
    <property type="protein sequence ID" value="QDU62057.1"/>
    <property type="molecule type" value="Genomic_DNA"/>
</dbReference>
<name>A0A518B505_9BACT</name>
<sequence length="45" mass="4980">MMARKREGIPVQKPGFDVYTLILIATCVATALATLLMYIEYSSLS</sequence>
<feature type="transmembrane region" description="Helical" evidence="1">
    <location>
        <begin position="21"/>
        <end position="39"/>
    </location>
</feature>
<proteinExistence type="predicted"/>
<dbReference type="Proteomes" id="UP000317093">
    <property type="component" value="Chromosome"/>
</dbReference>
<dbReference type="AlphaFoldDB" id="A0A518B505"/>
<gene>
    <name evidence="2" type="ORF">Pan216_29230</name>
</gene>
<dbReference type="KEGG" id="knv:Pan216_29230"/>
<evidence type="ECO:0000313" key="2">
    <source>
        <dbReference type="EMBL" id="QDU62057.1"/>
    </source>
</evidence>
<keyword evidence="1" id="KW-1133">Transmembrane helix</keyword>
<accession>A0A518B505</accession>
<dbReference type="RefSeq" id="WP_419192498.1">
    <property type="nucleotide sequence ID" value="NZ_CP036279.1"/>
</dbReference>
<keyword evidence="3" id="KW-1185">Reference proteome</keyword>
<evidence type="ECO:0000256" key="1">
    <source>
        <dbReference type="SAM" id="Phobius"/>
    </source>
</evidence>
<evidence type="ECO:0000313" key="3">
    <source>
        <dbReference type="Proteomes" id="UP000317093"/>
    </source>
</evidence>